<sequence length="139" mass="15702">MDSKRQRQCEMCGAAGEDSDECCVVFYGIWSIVIGALCLISGVYFTVVTWTTTAATDGKYGIMVVVSVLATVYAIACVSYIFAGIFMMVGRLNHSRRIFMCGKILSYFFPIYTFLFIFTIVVHFVILPKICRYVNKTFR</sequence>
<keyword evidence="1" id="KW-1133">Transmembrane helix</keyword>
<keyword evidence="1" id="KW-0812">Transmembrane</keyword>
<feature type="transmembrane region" description="Helical" evidence="1">
    <location>
        <begin position="60"/>
        <end position="83"/>
    </location>
</feature>
<gene>
    <name evidence="3" type="primary">LOC108010508</name>
</gene>
<dbReference type="AlphaFoldDB" id="A0AB39ZA60"/>
<evidence type="ECO:0000313" key="3">
    <source>
        <dbReference type="RefSeq" id="XP_016930874.2"/>
    </source>
</evidence>
<accession>A0AB39ZA60</accession>
<protein>
    <submittedName>
        <fullName evidence="3">Uncharacterized protein</fullName>
    </submittedName>
</protein>
<feature type="transmembrane region" description="Helical" evidence="1">
    <location>
        <begin position="104"/>
        <end position="126"/>
    </location>
</feature>
<dbReference type="Proteomes" id="UP001652628">
    <property type="component" value="Chromosome 3"/>
</dbReference>
<reference evidence="3" key="1">
    <citation type="submission" date="2025-08" db="UniProtKB">
        <authorList>
            <consortium name="RefSeq"/>
        </authorList>
    </citation>
    <scope>IDENTIFICATION</scope>
</reference>
<dbReference type="RefSeq" id="XP_016930874.2">
    <property type="nucleotide sequence ID" value="XM_017075385.4"/>
</dbReference>
<organism evidence="2 3">
    <name type="scientific">Drosophila suzukii</name>
    <name type="common">Spotted-wing drosophila fruit fly</name>
    <dbReference type="NCBI Taxonomy" id="28584"/>
    <lineage>
        <taxon>Eukaryota</taxon>
        <taxon>Metazoa</taxon>
        <taxon>Ecdysozoa</taxon>
        <taxon>Arthropoda</taxon>
        <taxon>Hexapoda</taxon>
        <taxon>Insecta</taxon>
        <taxon>Pterygota</taxon>
        <taxon>Neoptera</taxon>
        <taxon>Endopterygota</taxon>
        <taxon>Diptera</taxon>
        <taxon>Brachycera</taxon>
        <taxon>Muscomorpha</taxon>
        <taxon>Ephydroidea</taxon>
        <taxon>Drosophilidae</taxon>
        <taxon>Drosophila</taxon>
        <taxon>Sophophora</taxon>
    </lineage>
</organism>
<keyword evidence="1" id="KW-0472">Membrane</keyword>
<evidence type="ECO:0000313" key="2">
    <source>
        <dbReference type="Proteomes" id="UP001652628"/>
    </source>
</evidence>
<proteinExistence type="predicted"/>
<dbReference type="GeneID" id="108010508"/>
<name>A0AB39ZA60_DROSZ</name>
<feature type="transmembrane region" description="Helical" evidence="1">
    <location>
        <begin position="24"/>
        <end position="48"/>
    </location>
</feature>
<keyword evidence="2" id="KW-1185">Reference proteome</keyword>
<evidence type="ECO:0000256" key="1">
    <source>
        <dbReference type="SAM" id="Phobius"/>
    </source>
</evidence>